<keyword evidence="6" id="KW-1185">Reference proteome</keyword>
<dbReference type="PANTHER" id="PTHR45674">
    <property type="entry name" value="DNA LIGASE 1/3 FAMILY MEMBER"/>
    <property type="match status" value="1"/>
</dbReference>
<comment type="caution">
    <text evidence="5">The sequence shown here is derived from an EMBL/GenBank/DDBJ whole genome shotgun (WGS) entry which is preliminary data.</text>
</comment>
<feature type="domain" description="ATP-dependent DNA ligase family profile" evidence="4">
    <location>
        <begin position="104"/>
        <end position="222"/>
    </location>
</feature>
<dbReference type="InterPro" id="IPR050191">
    <property type="entry name" value="ATP-dep_DNA_ligase"/>
</dbReference>
<evidence type="ECO:0000259" key="4">
    <source>
        <dbReference type="PROSITE" id="PS50160"/>
    </source>
</evidence>
<reference evidence="5 6" key="1">
    <citation type="submission" date="2023-08" db="EMBL/GenBank/DDBJ databases">
        <authorList>
            <person name="Girao M."/>
            <person name="Carvalho M.F."/>
        </authorList>
    </citation>
    <scope>NUCLEOTIDE SEQUENCE [LARGE SCALE GENOMIC DNA]</scope>
    <source>
        <strain evidence="5 6">CT-R113</strain>
    </source>
</reference>
<dbReference type="SUPFAM" id="SSF56091">
    <property type="entry name" value="DNA ligase/mRNA capping enzyme, catalytic domain"/>
    <property type="match status" value="1"/>
</dbReference>
<protein>
    <submittedName>
        <fullName evidence="5">ATP-dependent DNA ligase</fullName>
    </submittedName>
</protein>
<keyword evidence="2 5" id="KW-0436">Ligase</keyword>
<gene>
    <name evidence="5" type="ORF">Q8791_22835</name>
</gene>
<evidence type="ECO:0000256" key="2">
    <source>
        <dbReference type="ARBA" id="ARBA00022598"/>
    </source>
</evidence>
<organism evidence="5 6">
    <name type="scientific">Nocardiopsis codii</name>
    <dbReference type="NCBI Taxonomy" id="3065942"/>
    <lineage>
        <taxon>Bacteria</taxon>
        <taxon>Bacillati</taxon>
        <taxon>Actinomycetota</taxon>
        <taxon>Actinomycetes</taxon>
        <taxon>Streptosporangiales</taxon>
        <taxon>Nocardiopsidaceae</taxon>
        <taxon>Nocardiopsis</taxon>
    </lineage>
</organism>
<evidence type="ECO:0000313" key="6">
    <source>
        <dbReference type="Proteomes" id="UP001356095"/>
    </source>
</evidence>
<dbReference type="Pfam" id="PF01068">
    <property type="entry name" value="DNA_ligase_A_M"/>
    <property type="match status" value="1"/>
</dbReference>
<dbReference type="RefSeq" id="WP_330093823.1">
    <property type="nucleotide sequence ID" value="NZ_JAUZMY010000025.1"/>
</dbReference>
<dbReference type="Gene3D" id="3.30.470.30">
    <property type="entry name" value="DNA ligase/mRNA capping enzyme"/>
    <property type="match status" value="1"/>
</dbReference>
<evidence type="ECO:0000256" key="3">
    <source>
        <dbReference type="ARBA" id="ARBA00034003"/>
    </source>
</evidence>
<comment type="similarity">
    <text evidence="1">Belongs to the ATP-dependent DNA ligase family.</text>
</comment>
<evidence type="ECO:0000313" key="5">
    <source>
        <dbReference type="EMBL" id="MEE2040057.1"/>
    </source>
</evidence>
<accession>A0ABU7KDE9</accession>
<evidence type="ECO:0000256" key="1">
    <source>
        <dbReference type="ARBA" id="ARBA00007572"/>
    </source>
</evidence>
<dbReference type="GO" id="GO:0016874">
    <property type="term" value="F:ligase activity"/>
    <property type="evidence" value="ECO:0007669"/>
    <property type="project" value="UniProtKB-KW"/>
</dbReference>
<dbReference type="PANTHER" id="PTHR45674:SF4">
    <property type="entry name" value="DNA LIGASE 1"/>
    <property type="match status" value="1"/>
</dbReference>
<dbReference type="InterPro" id="IPR012340">
    <property type="entry name" value="NA-bd_OB-fold"/>
</dbReference>
<dbReference type="SUPFAM" id="SSF50249">
    <property type="entry name" value="Nucleic acid-binding proteins"/>
    <property type="match status" value="1"/>
</dbReference>
<dbReference type="InterPro" id="IPR012310">
    <property type="entry name" value="DNA_ligase_ATP-dep_cent"/>
</dbReference>
<sequence length="316" mass="35130">MLARTIDRLPTGPGMLYEPKWDGFRCVGSTGPVRMTSRSGRSLLHRFPEIAEALTERLPAGVTVDGEIIRWSHDGQLDFGALLRRNAASARRVRSLSRTEPCHLIVFDLLALGGRDLAHRALAHRREELEHLMAQVVQPCPLTLGWQTDNAQVAMQWWEEMPTVGVEGIMVKDARRSYRPGRRDWRKLKHTTTTEAVVGGCVGHASAPRALVLGRTDPGTGELRVAGRTGELSYEQSEELGRMLVKAGPDHPWPRTLAASWGQSGRQAYTQVAPEVVVEVAPDTAVVSGRWRHLIRYVRARPDLRPEDVPTGLDVE</sequence>
<comment type="catalytic activity">
    <reaction evidence="3">
        <text>ATP + (deoxyribonucleotide)n-3'-hydroxyl + 5'-phospho-(deoxyribonucleotide)m = (deoxyribonucleotide)n+m + AMP + diphosphate.</text>
        <dbReference type="EC" id="6.5.1.1"/>
    </reaction>
</comment>
<name>A0ABU7KDE9_9ACTN</name>
<dbReference type="EMBL" id="JAUZMY010000025">
    <property type="protein sequence ID" value="MEE2040057.1"/>
    <property type="molecule type" value="Genomic_DNA"/>
</dbReference>
<proteinExistence type="inferred from homology"/>
<dbReference type="Proteomes" id="UP001356095">
    <property type="component" value="Unassembled WGS sequence"/>
</dbReference>
<dbReference type="Gene3D" id="2.40.50.140">
    <property type="entry name" value="Nucleic acid-binding proteins"/>
    <property type="match status" value="1"/>
</dbReference>
<dbReference type="PROSITE" id="PS50160">
    <property type="entry name" value="DNA_LIGASE_A3"/>
    <property type="match status" value="1"/>
</dbReference>